<feature type="compositionally biased region" description="Basic and acidic residues" evidence="1">
    <location>
        <begin position="57"/>
        <end position="68"/>
    </location>
</feature>
<feature type="compositionally biased region" description="Low complexity" evidence="1">
    <location>
        <begin position="133"/>
        <end position="157"/>
    </location>
</feature>
<feature type="compositionally biased region" description="Pro residues" evidence="1">
    <location>
        <begin position="105"/>
        <end position="117"/>
    </location>
</feature>
<dbReference type="EMBL" id="JAPEUY010000005">
    <property type="protein sequence ID" value="KAJ4373308.1"/>
    <property type="molecule type" value="Genomic_DNA"/>
</dbReference>
<evidence type="ECO:0000313" key="4">
    <source>
        <dbReference type="Proteomes" id="UP001140560"/>
    </source>
</evidence>
<dbReference type="Proteomes" id="UP001140560">
    <property type="component" value="Unassembled WGS sequence"/>
</dbReference>
<sequence length="353" mass="39403">MGALLSLPITLLNSLLPFTKPGTPLLQDLVHTAILCGTLYFAPQIAEWYNSRQAQDPLHEPAETDDTRQPAAEAPGGIPHHEEDEEEALLDERLVLQDDGEEVVGPPPPLAPTPPPFNRAAQHHPPAPRVDNAADFPDPFAAEAAGPAHNNPNGPRATPANRTVGAKKAKSLARKDQRRAYHEFHRQEAELRRLQQAEGAEEREAALAAERERRARIEEEIRERERVERDQAKWEREREAEEENARRERVVSRVREEMQQRGAVDLVDVAWAEGKDRVWVERLVRASGLLSQLQKGGAHVMITGHGWLVRLDAELMKQAYADAEVYGERNGGKVSFTEFGGILEKAVLGRVKA</sequence>
<reference evidence="3" key="1">
    <citation type="submission" date="2022-10" db="EMBL/GenBank/DDBJ databases">
        <title>Tapping the CABI collections for fungal endophytes: first genome assemblies for Collariella, Neodidymelliopsis, Ascochyta clinopodiicola, Didymella pomorum, Didymosphaeria variabile, Neocosmospora piperis and Neocucurbitaria cava.</title>
        <authorList>
            <person name="Hill R."/>
        </authorList>
    </citation>
    <scope>NUCLEOTIDE SEQUENCE</scope>
    <source>
        <strain evidence="3">IMI 356814</strain>
    </source>
</reference>
<feature type="region of interest" description="Disordered" evidence="1">
    <location>
        <begin position="224"/>
        <end position="245"/>
    </location>
</feature>
<organism evidence="3 4">
    <name type="scientific">Neocucurbitaria cava</name>
    <dbReference type="NCBI Taxonomy" id="798079"/>
    <lineage>
        <taxon>Eukaryota</taxon>
        <taxon>Fungi</taxon>
        <taxon>Dikarya</taxon>
        <taxon>Ascomycota</taxon>
        <taxon>Pezizomycotina</taxon>
        <taxon>Dothideomycetes</taxon>
        <taxon>Pleosporomycetidae</taxon>
        <taxon>Pleosporales</taxon>
        <taxon>Pleosporineae</taxon>
        <taxon>Cucurbitariaceae</taxon>
        <taxon>Neocucurbitaria</taxon>
    </lineage>
</organism>
<keyword evidence="2" id="KW-0732">Signal</keyword>
<feature type="signal peptide" evidence="2">
    <location>
        <begin position="1"/>
        <end position="21"/>
    </location>
</feature>
<feature type="region of interest" description="Disordered" evidence="1">
    <location>
        <begin position="56"/>
        <end position="85"/>
    </location>
</feature>
<feature type="region of interest" description="Disordered" evidence="1">
    <location>
        <begin position="100"/>
        <end position="179"/>
    </location>
</feature>
<accession>A0A9W8YBF4</accession>
<evidence type="ECO:0000313" key="3">
    <source>
        <dbReference type="EMBL" id="KAJ4373308.1"/>
    </source>
</evidence>
<dbReference type="OrthoDB" id="5397628at2759"/>
<proteinExistence type="predicted"/>
<keyword evidence="4" id="KW-1185">Reference proteome</keyword>
<feature type="chain" id="PRO_5040971919" evidence="2">
    <location>
        <begin position="22"/>
        <end position="353"/>
    </location>
</feature>
<dbReference type="AlphaFoldDB" id="A0A9W8YBF4"/>
<gene>
    <name evidence="3" type="ORF">N0V83_003602</name>
</gene>
<protein>
    <submittedName>
        <fullName evidence="3">Uncharacterized protein</fullName>
    </submittedName>
</protein>
<comment type="caution">
    <text evidence="3">The sequence shown here is derived from an EMBL/GenBank/DDBJ whole genome shotgun (WGS) entry which is preliminary data.</text>
</comment>
<evidence type="ECO:0000256" key="1">
    <source>
        <dbReference type="SAM" id="MobiDB-lite"/>
    </source>
</evidence>
<evidence type="ECO:0000256" key="2">
    <source>
        <dbReference type="SAM" id="SignalP"/>
    </source>
</evidence>
<name>A0A9W8YBF4_9PLEO</name>